<sequence>MAAIRRLFKDPNCLALQELGWQLFQDYSKGHSQSEFISKSDFKAASTSILLGQLNWSIQEAINYTCMSRPNWGNSYSTVGFNHTVQLSRCPELYWPNSDKTAGDSPSRISPSTFHIYWPPFITCGLFSPIN</sequence>
<comment type="caution">
    <text evidence="1">The sequence shown here is derived from an EMBL/GenBank/DDBJ whole genome shotgun (WGS) entry which is preliminary data.</text>
</comment>
<evidence type="ECO:0000313" key="2">
    <source>
        <dbReference type="Proteomes" id="UP000765509"/>
    </source>
</evidence>
<proteinExistence type="predicted"/>
<name>A0A9Q3EJ33_9BASI</name>
<organism evidence="1 2">
    <name type="scientific">Austropuccinia psidii MF-1</name>
    <dbReference type="NCBI Taxonomy" id="1389203"/>
    <lineage>
        <taxon>Eukaryota</taxon>
        <taxon>Fungi</taxon>
        <taxon>Dikarya</taxon>
        <taxon>Basidiomycota</taxon>
        <taxon>Pucciniomycotina</taxon>
        <taxon>Pucciniomycetes</taxon>
        <taxon>Pucciniales</taxon>
        <taxon>Sphaerophragmiaceae</taxon>
        <taxon>Austropuccinia</taxon>
    </lineage>
</organism>
<dbReference type="Proteomes" id="UP000765509">
    <property type="component" value="Unassembled WGS sequence"/>
</dbReference>
<accession>A0A9Q3EJ33</accession>
<dbReference type="AlphaFoldDB" id="A0A9Q3EJ33"/>
<reference evidence="1" key="1">
    <citation type="submission" date="2021-03" db="EMBL/GenBank/DDBJ databases">
        <title>Draft genome sequence of rust myrtle Austropuccinia psidii MF-1, a brazilian biotype.</title>
        <authorList>
            <person name="Quecine M.C."/>
            <person name="Pachon D.M.R."/>
            <person name="Bonatelli M.L."/>
            <person name="Correr F.H."/>
            <person name="Franceschini L.M."/>
            <person name="Leite T.F."/>
            <person name="Margarido G.R.A."/>
            <person name="Almeida C.A."/>
            <person name="Ferrarezi J.A."/>
            <person name="Labate C.A."/>
        </authorList>
    </citation>
    <scope>NUCLEOTIDE SEQUENCE</scope>
    <source>
        <strain evidence="1">MF-1</strain>
    </source>
</reference>
<dbReference type="EMBL" id="AVOT02029489">
    <property type="protein sequence ID" value="MBW0522333.1"/>
    <property type="molecule type" value="Genomic_DNA"/>
</dbReference>
<evidence type="ECO:0000313" key="1">
    <source>
        <dbReference type="EMBL" id="MBW0522333.1"/>
    </source>
</evidence>
<keyword evidence="2" id="KW-1185">Reference proteome</keyword>
<gene>
    <name evidence="1" type="ORF">O181_062048</name>
</gene>
<protein>
    <submittedName>
        <fullName evidence="1">Uncharacterized protein</fullName>
    </submittedName>
</protein>